<evidence type="ECO:0000259" key="5">
    <source>
        <dbReference type="SMART" id="SM00499"/>
    </source>
</evidence>
<dbReference type="OrthoDB" id="1890443at2759"/>
<dbReference type="InterPro" id="IPR000528">
    <property type="entry name" value="Plant_nsLTP"/>
</dbReference>
<dbReference type="InterPro" id="IPR036312">
    <property type="entry name" value="Bifun_inhib/LTP/seed_sf"/>
</dbReference>
<sequence length="145" mass="15536">MASSAVFKLACLLLLCMVVTHVPSAKASLSCNQVVRYLTPCVSYVANGGTVPTECCTGIKTLYSLAQTTVDRQSVCRCLKQAVSGVPYSAYNLGLASGLPKKCNVNIPYKISPSADCNKYDSYSLDLCMYVRACAYICVLAKACF</sequence>
<evidence type="ECO:0000256" key="3">
    <source>
        <dbReference type="RuleBase" id="RU000628"/>
    </source>
</evidence>
<organism evidence="6 7">
    <name type="scientific">Morella rubra</name>
    <name type="common">Chinese bayberry</name>
    <dbReference type="NCBI Taxonomy" id="262757"/>
    <lineage>
        <taxon>Eukaryota</taxon>
        <taxon>Viridiplantae</taxon>
        <taxon>Streptophyta</taxon>
        <taxon>Embryophyta</taxon>
        <taxon>Tracheophyta</taxon>
        <taxon>Spermatophyta</taxon>
        <taxon>Magnoliopsida</taxon>
        <taxon>eudicotyledons</taxon>
        <taxon>Gunneridae</taxon>
        <taxon>Pentapetalae</taxon>
        <taxon>rosids</taxon>
        <taxon>fabids</taxon>
        <taxon>Fagales</taxon>
        <taxon>Myricaceae</taxon>
        <taxon>Morella</taxon>
    </lineage>
</organism>
<gene>
    <name evidence="6" type="ORF">CJ030_MR2G016986</name>
</gene>
<dbReference type="GO" id="GO:0008289">
    <property type="term" value="F:lipid binding"/>
    <property type="evidence" value="ECO:0007669"/>
    <property type="project" value="UniProtKB-KW"/>
</dbReference>
<dbReference type="CDD" id="cd01960">
    <property type="entry name" value="nsLTP1"/>
    <property type="match status" value="1"/>
</dbReference>
<dbReference type="EMBL" id="RXIC02000020">
    <property type="protein sequence ID" value="KAB1224632.1"/>
    <property type="molecule type" value="Genomic_DNA"/>
</dbReference>
<dbReference type="Gene3D" id="1.10.110.10">
    <property type="entry name" value="Plant lipid-transfer and hydrophobic proteins"/>
    <property type="match status" value="1"/>
</dbReference>
<keyword evidence="3" id="KW-0446">Lipid-binding</keyword>
<feature type="domain" description="Bifunctional inhibitor/plant lipid transfer protein/seed storage helical" evidence="5">
    <location>
        <begin position="31"/>
        <end position="117"/>
    </location>
</feature>
<dbReference type="GO" id="GO:0006869">
    <property type="term" value="P:lipid transport"/>
    <property type="evidence" value="ECO:0007669"/>
    <property type="project" value="InterPro"/>
</dbReference>
<dbReference type="AlphaFoldDB" id="A0A6A1WH72"/>
<proteinExistence type="inferred from homology"/>
<comment type="function">
    <text evidence="3">Plant non-specific lipid-transfer proteins transfer phospholipids as well as galactolipids across membranes. May play a role in wax or cutin deposition in the cell walls of expanding epidermal cells and certain secretory tissues.</text>
</comment>
<evidence type="ECO:0000256" key="1">
    <source>
        <dbReference type="ARBA" id="ARBA00009748"/>
    </source>
</evidence>
<protein>
    <recommendedName>
        <fullName evidence="3">Non-specific lipid-transfer protein</fullName>
    </recommendedName>
</protein>
<keyword evidence="2" id="KW-1015">Disulfide bond</keyword>
<dbReference type="InterPro" id="IPR016140">
    <property type="entry name" value="Bifunc_inhib/LTP/seed_store"/>
</dbReference>
<comment type="caution">
    <text evidence="6">The sequence shown here is derived from an EMBL/GenBank/DDBJ whole genome shotgun (WGS) entry which is preliminary data.</text>
</comment>
<evidence type="ECO:0000313" key="7">
    <source>
        <dbReference type="Proteomes" id="UP000516437"/>
    </source>
</evidence>
<dbReference type="SUPFAM" id="SSF47699">
    <property type="entry name" value="Bifunctional inhibitor/lipid-transfer protein/seed storage 2S albumin"/>
    <property type="match status" value="1"/>
</dbReference>
<dbReference type="SMART" id="SM00499">
    <property type="entry name" value="AAI"/>
    <property type="match status" value="1"/>
</dbReference>
<feature type="chain" id="PRO_5025408882" description="Non-specific lipid-transfer protein" evidence="4">
    <location>
        <begin position="28"/>
        <end position="145"/>
    </location>
</feature>
<accession>A0A6A1WH72</accession>
<dbReference type="PANTHER" id="PTHR33076">
    <property type="entry name" value="NON-SPECIFIC LIPID-TRANSFER PROTEIN 2-RELATED"/>
    <property type="match status" value="1"/>
</dbReference>
<evidence type="ECO:0000256" key="4">
    <source>
        <dbReference type="SAM" id="SignalP"/>
    </source>
</evidence>
<dbReference type="PRINTS" id="PR00382">
    <property type="entry name" value="LIPIDTRNSFER"/>
</dbReference>
<keyword evidence="7" id="KW-1185">Reference proteome</keyword>
<feature type="signal peptide" evidence="4">
    <location>
        <begin position="1"/>
        <end position="27"/>
    </location>
</feature>
<evidence type="ECO:0000256" key="2">
    <source>
        <dbReference type="ARBA" id="ARBA00023157"/>
    </source>
</evidence>
<name>A0A6A1WH72_9ROSI</name>
<dbReference type="Pfam" id="PF00234">
    <property type="entry name" value="Tryp_alpha_amyl"/>
    <property type="match status" value="1"/>
</dbReference>
<evidence type="ECO:0000313" key="6">
    <source>
        <dbReference type="EMBL" id="KAB1224632.1"/>
    </source>
</evidence>
<keyword evidence="3" id="KW-0813">Transport</keyword>
<keyword evidence="4" id="KW-0732">Signal</keyword>
<comment type="similarity">
    <text evidence="1 3">Belongs to the plant LTP family.</text>
</comment>
<dbReference type="Proteomes" id="UP000516437">
    <property type="component" value="Chromosome 2"/>
</dbReference>
<reference evidence="6 7" key="1">
    <citation type="journal article" date="2019" name="Plant Biotechnol. J.">
        <title>The red bayberry genome and genetic basis of sex determination.</title>
        <authorList>
            <person name="Jia H.M."/>
            <person name="Jia H.J."/>
            <person name="Cai Q.L."/>
            <person name="Wang Y."/>
            <person name="Zhao H.B."/>
            <person name="Yang W.F."/>
            <person name="Wang G.Y."/>
            <person name="Li Y.H."/>
            <person name="Zhan D.L."/>
            <person name="Shen Y.T."/>
            <person name="Niu Q.F."/>
            <person name="Chang L."/>
            <person name="Qiu J."/>
            <person name="Zhao L."/>
            <person name="Xie H.B."/>
            <person name="Fu W.Y."/>
            <person name="Jin J."/>
            <person name="Li X.W."/>
            <person name="Jiao Y."/>
            <person name="Zhou C.C."/>
            <person name="Tu T."/>
            <person name="Chai C.Y."/>
            <person name="Gao J.L."/>
            <person name="Fan L.J."/>
            <person name="van de Weg E."/>
            <person name="Wang J.Y."/>
            <person name="Gao Z.S."/>
        </authorList>
    </citation>
    <scope>NUCLEOTIDE SEQUENCE [LARGE SCALE GENOMIC DNA]</scope>
    <source>
        <tissue evidence="6">Leaves</tissue>
    </source>
</reference>